<dbReference type="SUPFAM" id="SSF56815">
    <property type="entry name" value="Sec1/munc18-like (SM) proteins"/>
    <property type="match status" value="1"/>
</dbReference>
<dbReference type="Gene3D" id="3.40.50.1910">
    <property type="match status" value="1"/>
</dbReference>
<organism evidence="2 3">
    <name type="scientific">Saccharomyces pastorianus</name>
    <name type="common">Lager yeast</name>
    <name type="synonym">Saccharomyces cerevisiae x Saccharomyces eubayanus</name>
    <dbReference type="NCBI Taxonomy" id="27292"/>
    <lineage>
        <taxon>Eukaryota</taxon>
        <taxon>Fungi</taxon>
        <taxon>Dikarya</taxon>
        <taxon>Ascomycota</taxon>
        <taxon>Saccharomycotina</taxon>
        <taxon>Saccharomycetes</taxon>
        <taxon>Saccharomycetales</taxon>
        <taxon>Saccharomycetaceae</taxon>
        <taxon>Saccharomyces</taxon>
    </lineage>
</organism>
<dbReference type="AlphaFoldDB" id="A0A6C1DQ16"/>
<dbReference type="Pfam" id="PF00995">
    <property type="entry name" value="Sec1"/>
    <property type="match status" value="1"/>
</dbReference>
<keyword evidence="3" id="KW-1185">Reference proteome</keyword>
<dbReference type="InterPro" id="IPR027482">
    <property type="entry name" value="Sec1-like_dom2"/>
</dbReference>
<dbReference type="InterPro" id="IPR001619">
    <property type="entry name" value="Sec1-like"/>
</dbReference>
<dbReference type="InterPro" id="IPR036045">
    <property type="entry name" value="Sec1-like_sf"/>
</dbReference>
<proteinExistence type="inferred from homology"/>
<dbReference type="Proteomes" id="UP000501346">
    <property type="component" value="Chromosome ScIV"/>
</dbReference>
<gene>
    <name evidence="2" type="primary">SLY1_1</name>
    <name evidence="2" type="ORF">GRS66_000929</name>
</gene>
<dbReference type="Gene3D" id="1.25.40.60">
    <property type="match status" value="1"/>
</dbReference>
<accession>A0A6C1DQ16</accession>
<protein>
    <submittedName>
        <fullName evidence="2">Vesicle trafficking between the ER and Golgi</fullName>
    </submittedName>
</protein>
<evidence type="ECO:0000256" key="1">
    <source>
        <dbReference type="ARBA" id="ARBA00009884"/>
    </source>
</evidence>
<dbReference type="Gene3D" id="3.90.830.10">
    <property type="entry name" value="Syntaxin Binding Protein 1, Chain A, domain 2"/>
    <property type="match status" value="1"/>
</dbReference>
<dbReference type="OrthoDB" id="10251230at2759"/>
<evidence type="ECO:0000313" key="3">
    <source>
        <dbReference type="Proteomes" id="UP000501346"/>
    </source>
</evidence>
<name>A0A6C1DQ16_SACPS</name>
<dbReference type="PIRSF" id="PIRSF005715">
    <property type="entry name" value="VPS45_Sec1"/>
    <property type="match status" value="1"/>
</dbReference>
<dbReference type="InterPro" id="IPR043127">
    <property type="entry name" value="Sec-1-like_dom3a"/>
</dbReference>
<dbReference type="GO" id="GO:0016192">
    <property type="term" value="P:vesicle-mediated transport"/>
    <property type="evidence" value="ECO:0007669"/>
    <property type="project" value="InterPro"/>
</dbReference>
<comment type="similarity">
    <text evidence="1">Belongs to the STXBP/unc-18/SEC1 family.</text>
</comment>
<dbReference type="PANTHER" id="PTHR11679">
    <property type="entry name" value="VESICLE PROTEIN SORTING-ASSOCIATED"/>
    <property type="match status" value="1"/>
</dbReference>
<dbReference type="FunFam" id="3.40.50.2060:FF:000011">
    <property type="entry name" value="SLY1 protein"/>
    <property type="match status" value="1"/>
</dbReference>
<evidence type="ECO:0000313" key="2">
    <source>
        <dbReference type="EMBL" id="QID78710.1"/>
    </source>
</evidence>
<dbReference type="EMBL" id="CP048985">
    <property type="protein sequence ID" value="QID78710.1"/>
    <property type="molecule type" value="Genomic_DNA"/>
</dbReference>
<reference evidence="2 3" key="1">
    <citation type="journal article" date="2019" name="BMC Genomics">
        <title>Chromosome level assembly and comparative genome analysis confirm lager-brewing yeasts originated from a single hybridization.</title>
        <authorList>
            <person name="Salazar A.N."/>
            <person name="Gorter de Vries A.R."/>
            <person name="van den Broek M."/>
            <person name="Brouwers N."/>
            <person name="de la Torre Cortes P."/>
            <person name="Kuijpers N.G.A."/>
            <person name="Daran J.G."/>
            <person name="Abeel T."/>
        </authorList>
    </citation>
    <scope>NUCLEOTIDE SEQUENCE [LARGE SCALE GENOMIC DNA]</scope>
    <source>
        <strain evidence="2 3">CBS 1483</strain>
    </source>
</reference>
<dbReference type="InterPro" id="IPR043154">
    <property type="entry name" value="Sec-1-like_dom1"/>
</dbReference>
<dbReference type="Gene3D" id="3.40.50.2060">
    <property type="match status" value="1"/>
</dbReference>
<sequence length="666" mass="74667">MAVEEIASRKDISLRDMQISAILKMLFLNKDLNNNDNITTITDDIFNQQEIIWKVLILDIKSTATISSVLRVNDLLKAGITVHSLIKQDRSPLPDVPAIYFVSPTKENIDIIVNDLKSDKYSEFYINFTSSLPRNLLEDLAQQVSITGKSDKIKQVYDQYLDFIVTEPELFSLEISNAYLTLNDPKTTEEEITGLCANIADGLFNTVLTTNSIPIIRAAKGGPAEIIAEKLGTKLRDFVINTNSSSTSTLQGNDSLERGVLIILDRNIDFASMFSHSWIYQCMVFDIFKLSRNTVTIPLESKENGTDNTTAKPLATKKYDIEPNDFFWMENSHLPFPEAAENVEAALNTYKEEAAEITRKTGVTNISDLDPNSNNDTVQIQEVVKKLPELTAKKNTIDTHMNIFAALLSQLESKSLDTFFEVEQDPGSTKTRSRFLDILKDGKTNNLEDKLRSFIVLYLTSTTGLPKDFVQNVENYFKENDYDINALKYVYKLREFMQLSNMSLQNKSLEDGSDSAFKPSNLTLSGIYGLTEGKLQGGVGSLISGIKKLLPEKKTIPITNVVDAIMDPLNSSQKNLETTDSYLYIDPKITRGSHTRKPKRQSYNKSLVFVVGGGNYLEYQNLQEWAHSQLHNPKKVMYGSTAITTPAEFLNEISRLGASNSSNNDA</sequence>